<comment type="caution">
    <text evidence="2">The sequence shown here is derived from an EMBL/GenBank/DDBJ whole genome shotgun (WGS) entry which is preliminary data.</text>
</comment>
<feature type="signal peptide" evidence="1">
    <location>
        <begin position="1"/>
        <end position="22"/>
    </location>
</feature>
<organism evidence="2 3">
    <name type="scientific">Gramella jeungdoensis</name>
    <dbReference type="NCBI Taxonomy" id="708091"/>
    <lineage>
        <taxon>Bacteria</taxon>
        <taxon>Pseudomonadati</taxon>
        <taxon>Bacteroidota</taxon>
        <taxon>Flavobacteriia</taxon>
        <taxon>Flavobacteriales</taxon>
        <taxon>Flavobacteriaceae</taxon>
        <taxon>Christiangramia</taxon>
    </lineage>
</organism>
<name>A0A4Y8AR83_9FLAO</name>
<evidence type="ECO:0000313" key="3">
    <source>
        <dbReference type="Proteomes" id="UP000298517"/>
    </source>
</evidence>
<keyword evidence="3" id="KW-1185">Reference proteome</keyword>
<evidence type="ECO:0000313" key="2">
    <source>
        <dbReference type="EMBL" id="TEW72543.1"/>
    </source>
</evidence>
<feature type="chain" id="PRO_5021224748" evidence="1">
    <location>
        <begin position="23"/>
        <end position="249"/>
    </location>
</feature>
<dbReference type="Proteomes" id="UP000298517">
    <property type="component" value="Unassembled WGS sequence"/>
</dbReference>
<sequence length="249" mass="28121">MKKLLLPLFGLLLLFNCPTSSAQTVEASSSITKNILQIELESVYTIQKENNSTIKYWSIPSALFRFGLTDGIELQINTPIIKEELWENDHLVHSLNKFDDVQVGFSVNLWKEKNLFPEASLMLRAILPTDSNFKIDKFGSLTSLNFSNFISEKLILTYNLGFVFETDNSKSAFYIANLTFAASSKYHFYAESFGDFANKEFTSFNVGTGLGFNFNEQLTFDLSVAKGINHSLFYVGGILTYALNTQKNQ</sequence>
<dbReference type="Pfam" id="PF13557">
    <property type="entry name" value="Phenol_MetA_deg"/>
    <property type="match status" value="1"/>
</dbReference>
<dbReference type="InterPro" id="IPR025737">
    <property type="entry name" value="FApF"/>
</dbReference>
<proteinExistence type="predicted"/>
<keyword evidence="1" id="KW-0732">Signal</keyword>
<protein>
    <submittedName>
        <fullName evidence="2">Transporter</fullName>
    </submittedName>
</protein>
<gene>
    <name evidence="2" type="ORF">E2488_13925</name>
</gene>
<dbReference type="AlphaFoldDB" id="A0A4Y8AR83"/>
<accession>A0A4Y8AR83</accession>
<dbReference type="RefSeq" id="WP_134248987.1">
    <property type="nucleotide sequence ID" value="NZ_SNQI01000005.1"/>
</dbReference>
<evidence type="ECO:0000256" key="1">
    <source>
        <dbReference type="SAM" id="SignalP"/>
    </source>
</evidence>
<dbReference type="EMBL" id="SNQI01000005">
    <property type="protein sequence ID" value="TEW72543.1"/>
    <property type="molecule type" value="Genomic_DNA"/>
</dbReference>
<dbReference type="OrthoDB" id="1014491at2"/>
<reference evidence="2 3" key="1">
    <citation type="journal article" date="2011" name="J. Microbiol.">
        <title>Gramella jeungdoensis sp. nov., isolated from a solar saltern in Korea.</title>
        <authorList>
            <person name="Joung Y."/>
            <person name="Kim H."/>
            <person name="Jang T."/>
            <person name="Ahn T.S."/>
            <person name="Joh K."/>
        </authorList>
    </citation>
    <scope>NUCLEOTIDE SEQUENCE [LARGE SCALE GENOMIC DNA]</scope>
    <source>
        <strain evidence="2 3">KCTC 23123</strain>
    </source>
</reference>